<dbReference type="SUPFAM" id="SSF51445">
    <property type="entry name" value="(Trans)glycosidases"/>
    <property type="match status" value="1"/>
</dbReference>
<gene>
    <name evidence="2" type="ORF">HJG63_006229</name>
</gene>
<sequence length="269" mass="29104">MKAGSPSWPRPPHRQLLGTACTRSLPSVSLAGTATRSETPRPPSSQVYYLGEGEASRRWLQQEQNTKAKLCLSHVQAVASHVLARHPATTPLLWDDMLRAVPEDQLTASGVPQLAQPVLWDYGADLDVHSKALLMEKYRKCGFSRLWAASAFKGATGASQALTPTEHHLRNHMQWLQVAASGPADALQGIVLTGWQRYDHFSVLCELLPVGIPSLAVCLQSLLHGGFAEDVKARVENFLGISSLDITGVTRSASTCTAPWTSCCRGTGT</sequence>
<dbReference type="GO" id="GO:0015929">
    <property type="term" value="F:hexosaminidase activity"/>
    <property type="evidence" value="ECO:0007669"/>
    <property type="project" value="InterPro"/>
</dbReference>
<dbReference type="PANTHER" id="PTHR21040:SF6">
    <property type="entry name" value="HEXOSAMINIDASE D"/>
    <property type="match status" value="1"/>
</dbReference>
<dbReference type="InterPro" id="IPR017853">
    <property type="entry name" value="GH"/>
</dbReference>
<comment type="caution">
    <text evidence="2">The sequence shown here is derived from an EMBL/GenBank/DDBJ whole genome shotgun (WGS) entry which is preliminary data.</text>
</comment>
<organism evidence="2 3">
    <name type="scientific">Rousettus aegyptiacus</name>
    <name type="common">Egyptian fruit bat</name>
    <name type="synonym">Pteropus aegyptiacus</name>
    <dbReference type="NCBI Taxonomy" id="9407"/>
    <lineage>
        <taxon>Eukaryota</taxon>
        <taxon>Metazoa</taxon>
        <taxon>Chordata</taxon>
        <taxon>Craniata</taxon>
        <taxon>Vertebrata</taxon>
        <taxon>Euteleostomi</taxon>
        <taxon>Mammalia</taxon>
        <taxon>Eutheria</taxon>
        <taxon>Laurasiatheria</taxon>
        <taxon>Chiroptera</taxon>
        <taxon>Yinpterochiroptera</taxon>
        <taxon>Pteropodoidea</taxon>
        <taxon>Pteropodidae</taxon>
        <taxon>Rousettinae</taxon>
        <taxon>Rousettus</taxon>
    </lineage>
</organism>
<name>A0A7J8G8T5_ROUAE</name>
<protein>
    <submittedName>
        <fullName evidence="2">Hexosaminidase D</fullName>
    </submittedName>
</protein>
<feature type="region of interest" description="Disordered" evidence="1">
    <location>
        <begin position="1"/>
        <end position="21"/>
    </location>
</feature>
<accession>A0A7J8G8T5</accession>
<evidence type="ECO:0000313" key="2">
    <source>
        <dbReference type="EMBL" id="KAF6456356.1"/>
    </source>
</evidence>
<dbReference type="InterPro" id="IPR038901">
    <property type="entry name" value="HEXDC-like"/>
</dbReference>
<dbReference type="EMBL" id="JACASE010000006">
    <property type="protein sequence ID" value="KAF6456356.1"/>
    <property type="molecule type" value="Genomic_DNA"/>
</dbReference>
<dbReference type="Proteomes" id="UP000593571">
    <property type="component" value="Unassembled WGS sequence"/>
</dbReference>
<dbReference type="Gene3D" id="3.20.20.80">
    <property type="entry name" value="Glycosidases"/>
    <property type="match status" value="1"/>
</dbReference>
<reference evidence="2 3" key="1">
    <citation type="journal article" date="2020" name="Nature">
        <title>Six reference-quality genomes reveal evolution of bat adaptations.</title>
        <authorList>
            <person name="Jebb D."/>
            <person name="Huang Z."/>
            <person name="Pippel M."/>
            <person name="Hughes G.M."/>
            <person name="Lavrichenko K."/>
            <person name="Devanna P."/>
            <person name="Winkler S."/>
            <person name="Jermiin L.S."/>
            <person name="Skirmuntt E.C."/>
            <person name="Katzourakis A."/>
            <person name="Burkitt-Gray L."/>
            <person name="Ray D.A."/>
            <person name="Sullivan K.A.M."/>
            <person name="Roscito J.G."/>
            <person name="Kirilenko B.M."/>
            <person name="Davalos L.M."/>
            <person name="Corthals A.P."/>
            <person name="Power M.L."/>
            <person name="Jones G."/>
            <person name="Ransome R.D."/>
            <person name="Dechmann D.K.N."/>
            <person name="Locatelli A.G."/>
            <person name="Puechmaille S.J."/>
            <person name="Fedrigo O."/>
            <person name="Jarvis E.D."/>
            <person name="Hiller M."/>
            <person name="Vernes S.C."/>
            <person name="Myers E.W."/>
            <person name="Teeling E.C."/>
        </authorList>
    </citation>
    <scope>NUCLEOTIDE SEQUENCE [LARGE SCALE GENOMIC DNA]</scope>
    <source>
        <strain evidence="2">MRouAeg1</strain>
        <tissue evidence="2">Muscle</tissue>
    </source>
</reference>
<proteinExistence type="predicted"/>
<dbReference type="PANTHER" id="PTHR21040">
    <property type="entry name" value="BCDNA.GH04120"/>
    <property type="match status" value="1"/>
</dbReference>
<dbReference type="AlphaFoldDB" id="A0A7J8G8T5"/>
<evidence type="ECO:0000256" key="1">
    <source>
        <dbReference type="SAM" id="MobiDB-lite"/>
    </source>
</evidence>
<evidence type="ECO:0000313" key="3">
    <source>
        <dbReference type="Proteomes" id="UP000593571"/>
    </source>
</evidence>
<keyword evidence="3" id="KW-1185">Reference proteome</keyword>